<evidence type="ECO:0000313" key="3">
    <source>
        <dbReference type="EMBL" id="TCW26272.1"/>
    </source>
</evidence>
<reference evidence="3 4" key="1">
    <citation type="submission" date="2019-03" db="EMBL/GenBank/DDBJ databases">
        <title>Root nodule microbial communities of legume samples collected from USA, Mexico and Botswana.</title>
        <authorList>
            <person name="Hirsch A."/>
        </authorList>
    </citation>
    <scope>NUCLEOTIDE SEQUENCE [LARGE SCALE GENOMIC DNA]</scope>
    <source>
        <strain evidence="3 4">55</strain>
    </source>
</reference>
<name>A0A4R3ZZ01_9ACTN</name>
<dbReference type="Proteomes" id="UP000295805">
    <property type="component" value="Unassembled WGS sequence"/>
</dbReference>
<dbReference type="AlphaFoldDB" id="A0A4R3ZZ01"/>
<sequence>MSVPAPATGPVTTAPATTAPVTTAPVTGAPVGGAVTDPGFRSQRGADRVMRRLLGIHEIDRKAGSGAHRAFRISVLVSAVRCLITYLAIPILVPLLSLSGWVAAPVGIALCVIAVVNGVVSVRRFWASDHARRWTYTAFMGVVFVILGVAMVSELSRLGVM</sequence>
<evidence type="ECO:0000256" key="2">
    <source>
        <dbReference type="SAM" id="Phobius"/>
    </source>
</evidence>
<protein>
    <submittedName>
        <fullName evidence="3">Uncharacterized protein</fullName>
    </submittedName>
</protein>
<evidence type="ECO:0000313" key="4">
    <source>
        <dbReference type="Proteomes" id="UP000295805"/>
    </source>
</evidence>
<evidence type="ECO:0000256" key="1">
    <source>
        <dbReference type="SAM" id="MobiDB-lite"/>
    </source>
</evidence>
<feature type="transmembrane region" description="Helical" evidence="2">
    <location>
        <begin position="70"/>
        <end position="89"/>
    </location>
</feature>
<comment type="caution">
    <text evidence="3">The sequence shown here is derived from an EMBL/GenBank/DDBJ whole genome shotgun (WGS) entry which is preliminary data.</text>
</comment>
<feature type="region of interest" description="Disordered" evidence="1">
    <location>
        <begin position="1"/>
        <end position="40"/>
    </location>
</feature>
<feature type="compositionally biased region" description="Low complexity" evidence="1">
    <location>
        <begin position="1"/>
        <end position="36"/>
    </location>
</feature>
<accession>A0A4R3ZZ01</accession>
<keyword evidence="2" id="KW-0472">Membrane</keyword>
<dbReference type="EMBL" id="SMCX01000002">
    <property type="protein sequence ID" value="TCW26272.1"/>
    <property type="molecule type" value="Genomic_DNA"/>
</dbReference>
<keyword evidence="2" id="KW-1133">Transmembrane helix</keyword>
<feature type="transmembrane region" description="Helical" evidence="2">
    <location>
        <begin position="134"/>
        <end position="153"/>
    </location>
</feature>
<gene>
    <name evidence="3" type="ORF">EDD19_102171</name>
</gene>
<organism evidence="3 4">
    <name type="scientific">Dietzia cinnamea</name>
    <dbReference type="NCBI Taxonomy" id="321318"/>
    <lineage>
        <taxon>Bacteria</taxon>
        <taxon>Bacillati</taxon>
        <taxon>Actinomycetota</taxon>
        <taxon>Actinomycetes</taxon>
        <taxon>Mycobacteriales</taxon>
        <taxon>Dietziaceae</taxon>
        <taxon>Dietzia</taxon>
    </lineage>
</organism>
<proteinExistence type="predicted"/>
<keyword evidence="2" id="KW-0812">Transmembrane</keyword>
<feature type="transmembrane region" description="Helical" evidence="2">
    <location>
        <begin position="101"/>
        <end position="122"/>
    </location>
</feature>